<comment type="similarity">
    <text evidence="2">Belongs to the short-chain dehydrogenases/reductases (SDR) family.</text>
</comment>
<dbReference type="NCBIfam" id="NF004846">
    <property type="entry name" value="PRK06197.1"/>
    <property type="match status" value="1"/>
</dbReference>
<dbReference type="InterPro" id="IPR002347">
    <property type="entry name" value="SDR_fam"/>
</dbReference>
<dbReference type="GO" id="GO:0016491">
    <property type="term" value="F:oxidoreductase activity"/>
    <property type="evidence" value="ECO:0007669"/>
    <property type="project" value="UniProtKB-KW"/>
</dbReference>
<dbReference type="NCBIfam" id="NF004513">
    <property type="entry name" value="PRK05854.1"/>
    <property type="match status" value="1"/>
</dbReference>
<dbReference type="EMBL" id="QFPO01000024">
    <property type="protein sequence ID" value="PZQ09769.1"/>
    <property type="molecule type" value="Genomic_DNA"/>
</dbReference>
<evidence type="ECO:0000313" key="5">
    <source>
        <dbReference type="Proteomes" id="UP000249046"/>
    </source>
</evidence>
<accession>A0A2W5K1E1</accession>
<dbReference type="PANTHER" id="PTHR43157:SF31">
    <property type="entry name" value="PHOSPHATIDYLINOSITOL-GLYCAN BIOSYNTHESIS CLASS F PROTEIN"/>
    <property type="match status" value="1"/>
</dbReference>
<evidence type="ECO:0000313" key="4">
    <source>
        <dbReference type="EMBL" id="PZQ09769.1"/>
    </source>
</evidence>
<proteinExistence type="inferred from homology"/>
<dbReference type="PRINTS" id="PR00081">
    <property type="entry name" value="GDHRDH"/>
</dbReference>
<evidence type="ECO:0000256" key="3">
    <source>
        <dbReference type="SAM" id="MobiDB-lite"/>
    </source>
</evidence>
<dbReference type="SUPFAM" id="SSF51735">
    <property type="entry name" value="NAD(P)-binding Rossmann-fold domains"/>
    <property type="match status" value="1"/>
</dbReference>
<gene>
    <name evidence="4" type="ORF">DI564_16965</name>
</gene>
<dbReference type="PRINTS" id="PR00080">
    <property type="entry name" value="SDRFAMILY"/>
</dbReference>
<comment type="caution">
    <text evidence="4">The sequence shown here is derived from an EMBL/GenBank/DDBJ whole genome shotgun (WGS) entry which is preliminary data.</text>
</comment>
<name>A0A2W5K1E1_9GAMM</name>
<feature type="region of interest" description="Disordered" evidence="3">
    <location>
        <begin position="302"/>
        <end position="334"/>
    </location>
</feature>
<evidence type="ECO:0000256" key="2">
    <source>
        <dbReference type="RuleBase" id="RU000363"/>
    </source>
</evidence>
<sequence length="334" mass="35065">MTRWTLADLPSQRGRSAVVTGTGGLGFEVAAALARAGADVILAGRNAAKGAAAAERIRRAAPGARITFGAVDLASLDSIEAFADRLRASRGSLDLLINNAGVMTPPQRRTTPDGFELQFGTNHLGHFALTAQLLPLLRNGTAPRVVGVSSIAARYGAIDFDDLQSERRYVPSVAYGQSKLACLMFALELQRRSEAAGWGVDSIAAHPGISRTDLLTNGAGAWSGAGMARRFLWFLFQPVAQGALPILFAATSSQASGGAYYGPDALGESRGHPTAARIPPQALDRAVAARLWDASERLTGMRFPADATPDPSIAGRAPAIPERTRQAATESPPR</sequence>
<protein>
    <submittedName>
        <fullName evidence="4">Short chain dehydrogenase</fullName>
    </submittedName>
</protein>
<dbReference type="PANTHER" id="PTHR43157">
    <property type="entry name" value="PHOSPHATIDYLINOSITOL-GLYCAN BIOSYNTHESIS CLASS F PROTEIN-RELATED"/>
    <property type="match status" value="1"/>
</dbReference>
<dbReference type="AlphaFoldDB" id="A0A2W5K1E1"/>
<dbReference type="Pfam" id="PF00106">
    <property type="entry name" value="adh_short"/>
    <property type="match status" value="1"/>
</dbReference>
<keyword evidence="1" id="KW-0560">Oxidoreductase</keyword>
<organism evidence="4 5">
    <name type="scientific">Rhodanobacter denitrificans</name>
    <dbReference type="NCBI Taxonomy" id="666685"/>
    <lineage>
        <taxon>Bacteria</taxon>
        <taxon>Pseudomonadati</taxon>
        <taxon>Pseudomonadota</taxon>
        <taxon>Gammaproteobacteria</taxon>
        <taxon>Lysobacterales</taxon>
        <taxon>Rhodanobacteraceae</taxon>
        <taxon>Rhodanobacter</taxon>
    </lineage>
</organism>
<dbReference type="InterPro" id="IPR036291">
    <property type="entry name" value="NAD(P)-bd_dom_sf"/>
</dbReference>
<dbReference type="Proteomes" id="UP000249046">
    <property type="component" value="Unassembled WGS sequence"/>
</dbReference>
<dbReference type="Gene3D" id="3.40.50.720">
    <property type="entry name" value="NAD(P)-binding Rossmann-like Domain"/>
    <property type="match status" value="1"/>
</dbReference>
<reference evidence="4 5" key="1">
    <citation type="submission" date="2017-08" db="EMBL/GenBank/DDBJ databases">
        <title>Infants hospitalized years apart are colonized by the same room-sourced microbial strains.</title>
        <authorList>
            <person name="Brooks B."/>
            <person name="Olm M.R."/>
            <person name="Firek B.A."/>
            <person name="Baker R."/>
            <person name="Thomas B.C."/>
            <person name="Morowitz M.J."/>
            <person name="Banfield J.F."/>
        </authorList>
    </citation>
    <scope>NUCLEOTIDE SEQUENCE [LARGE SCALE GENOMIC DNA]</scope>
    <source>
        <strain evidence="4">S2_005_003_R2_42</strain>
    </source>
</reference>
<evidence type="ECO:0000256" key="1">
    <source>
        <dbReference type="ARBA" id="ARBA00023002"/>
    </source>
</evidence>